<dbReference type="EMBL" id="CP013235">
    <property type="protein sequence ID" value="AMP11465.1"/>
    <property type="molecule type" value="Genomic_DNA"/>
</dbReference>
<gene>
    <name evidence="1" type="ORF">CAter282_3787</name>
</gene>
<evidence type="ECO:0000313" key="2">
    <source>
        <dbReference type="Proteomes" id="UP000071778"/>
    </source>
</evidence>
<dbReference type="Proteomes" id="UP000071778">
    <property type="component" value="Chromosome"/>
</dbReference>
<protein>
    <submittedName>
        <fullName evidence="1">Uncharacterized protein</fullName>
    </submittedName>
</protein>
<reference evidence="1 2" key="1">
    <citation type="submission" date="2015-11" db="EMBL/GenBank/DDBJ databases">
        <title>Exploring the genomic traits of fungus-feeding bacterial genus Collimonas.</title>
        <authorList>
            <person name="Song C."/>
            <person name="Schmidt R."/>
            <person name="de Jager V."/>
            <person name="Krzyzanowska D."/>
            <person name="Jongedijk E."/>
            <person name="Cankar K."/>
            <person name="Beekwilder J."/>
            <person name="van Veen A."/>
            <person name="de Boer W."/>
            <person name="van Veen J.A."/>
            <person name="Garbeva P."/>
        </authorList>
    </citation>
    <scope>NUCLEOTIDE SEQUENCE [LARGE SCALE GENOMIC DNA]</scope>
    <source>
        <strain evidence="1 2">Ter282</strain>
    </source>
</reference>
<sequence>MVTEKKDVGSCYQRLLSGNPNDSKVVCCLSQHASSHSSRT</sequence>
<organism evidence="1 2">
    <name type="scientific">Collimonas arenae</name>
    <dbReference type="NCBI Taxonomy" id="279058"/>
    <lineage>
        <taxon>Bacteria</taxon>
        <taxon>Pseudomonadati</taxon>
        <taxon>Pseudomonadota</taxon>
        <taxon>Betaproteobacteria</taxon>
        <taxon>Burkholderiales</taxon>
        <taxon>Oxalobacteraceae</taxon>
        <taxon>Collimonas</taxon>
    </lineage>
</organism>
<evidence type="ECO:0000313" key="1">
    <source>
        <dbReference type="EMBL" id="AMP11465.1"/>
    </source>
</evidence>
<name>A0A127QNR3_9BURK</name>
<dbReference type="PATRIC" id="fig|279058.17.peg.4103"/>
<keyword evidence="2" id="KW-1185">Reference proteome</keyword>
<dbReference type="AlphaFoldDB" id="A0A127QNR3"/>
<accession>A0A127QNR3</accession>
<proteinExistence type="predicted"/>